<gene>
    <name evidence="1" type="ORF">WAE58_17485</name>
</gene>
<protein>
    <submittedName>
        <fullName evidence="1">Uncharacterized protein</fullName>
    </submittedName>
</protein>
<evidence type="ECO:0000313" key="2">
    <source>
        <dbReference type="Proteomes" id="UP001378956"/>
    </source>
</evidence>
<evidence type="ECO:0000313" key="1">
    <source>
        <dbReference type="EMBL" id="MEJ2904237.1"/>
    </source>
</evidence>
<organism evidence="1 2">
    <name type="scientific">Pedobacter panaciterrae</name>
    <dbReference type="NCBI Taxonomy" id="363849"/>
    <lineage>
        <taxon>Bacteria</taxon>
        <taxon>Pseudomonadati</taxon>
        <taxon>Bacteroidota</taxon>
        <taxon>Sphingobacteriia</taxon>
        <taxon>Sphingobacteriales</taxon>
        <taxon>Sphingobacteriaceae</taxon>
        <taxon>Pedobacter</taxon>
    </lineage>
</organism>
<comment type="caution">
    <text evidence="1">The sequence shown here is derived from an EMBL/GenBank/DDBJ whole genome shotgun (WGS) entry which is preliminary data.</text>
</comment>
<dbReference type="RefSeq" id="WP_288882206.1">
    <property type="nucleotide sequence ID" value="NZ_CBFGNQ010000014.1"/>
</dbReference>
<dbReference type="EMBL" id="JBBEUB010000006">
    <property type="protein sequence ID" value="MEJ2904237.1"/>
    <property type="molecule type" value="Genomic_DNA"/>
</dbReference>
<reference evidence="1 2" key="1">
    <citation type="submission" date="2024-03" db="EMBL/GenBank/DDBJ databases">
        <title>Sequence of Lycoming College Course Isolates.</title>
        <authorList>
            <person name="Plotts O."/>
            <person name="Newman J."/>
        </authorList>
    </citation>
    <scope>NUCLEOTIDE SEQUENCE [LARGE SCALE GENOMIC DNA]</scope>
    <source>
        <strain evidence="1 2">CJB-3</strain>
    </source>
</reference>
<keyword evidence="2" id="KW-1185">Reference proteome</keyword>
<name>A0ABU8NPS2_9SPHI</name>
<sequence>MEQKTIETNPNLVLEKQDINHNNDERALREQLITFNLFFPACSGGLMPVMDFSSVIDELSRMIKTWRQRRSIKTNIKKHSDETI</sequence>
<accession>A0ABU8NPS2</accession>
<proteinExistence type="predicted"/>
<dbReference type="Proteomes" id="UP001378956">
    <property type="component" value="Unassembled WGS sequence"/>
</dbReference>